<evidence type="ECO:0000313" key="2">
    <source>
        <dbReference type="Proteomes" id="UP000314294"/>
    </source>
</evidence>
<dbReference type="Proteomes" id="UP000314294">
    <property type="component" value="Unassembled WGS sequence"/>
</dbReference>
<organism evidence="1 2">
    <name type="scientific">Liparis tanakae</name>
    <name type="common">Tanaka's snailfish</name>
    <dbReference type="NCBI Taxonomy" id="230148"/>
    <lineage>
        <taxon>Eukaryota</taxon>
        <taxon>Metazoa</taxon>
        <taxon>Chordata</taxon>
        <taxon>Craniata</taxon>
        <taxon>Vertebrata</taxon>
        <taxon>Euteleostomi</taxon>
        <taxon>Actinopterygii</taxon>
        <taxon>Neopterygii</taxon>
        <taxon>Teleostei</taxon>
        <taxon>Neoteleostei</taxon>
        <taxon>Acanthomorphata</taxon>
        <taxon>Eupercaria</taxon>
        <taxon>Perciformes</taxon>
        <taxon>Cottioidei</taxon>
        <taxon>Cottales</taxon>
        <taxon>Liparidae</taxon>
        <taxon>Liparis</taxon>
    </lineage>
</organism>
<gene>
    <name evidence="1" type="ORF">EYF80_010997</name>
</gene>
<name>A0A4Z2IM35_9TELE</name>
<reference evidence="1 2" key="1">
    <citation type="submission" date="2019-03" db="EMBL/GenBank/DDBJ databases">
        <title>First draft genome of Liparis tanakae, snailfish: a comprehensive survey of snailfish specific genes.</title>
        <authorList>
            <person name="Kim W."/>
            <person name="Song I."/>
            <person name="Jeong J.-H."/>
            <person name="Kim D."/>
            <person name="Kim S."/>
            <person name="Ryu S."/>
            <person name="Song J.Y."/>
            <person name="Lee S.K."/>
        </authorList>
    </citation>
    <scope>NUCLEOTIDE SEQUENCE [LARGE SCALE GENOMIC DNA]</scope>
    <source>
        <tissue evidence="1">Muscle</tissue>
    </source>
</reference>
<sequence length="81" mass="9367">MEESRVGVVRQLVNTWFILQTVETWCLWARRRGVYFGLRVVSDITAGQRTLPEAAHRADMSRLVDLDMQAGAFKDSLLLWE</sequence>
<dbReference type="EMBL" id="SRLO01000070">
    <property type="protein sequence ID" value="TNN78827.1"/>
    <property type="molecule type" value="Genomic_DNA"/>
</dbReference>
<keyword evidence="2" id="KW-1185">Reference proteome</keyword>
<dbReference type="AlphaFoldDB" id="A0A4Z2IM35"/>
<comment type="caution">
    <text evidence="1">The sequence shown here is derived from an EMBL/GenBank/DDBJ whole genome shotgun (WGS) entry which is preliminary data.</text>
</comment>
<accession>A0A4Z2IM35</accession>
<proteinExistence type="predicted"/>
<protein>
    <submittedName>
        <fullName evidence="1">Uncharacterized protein</fullName>
    </submittedName>
</protein>
<evidence type="ECO:0000313" key="1">
    <source>
        <dbReference type="EMBL" id="TNN78827.1"/>
    </source>
</evidence>